<evidence type="ECO:0000313" key="2">
    <source>
        <dbReference type="EMBL" id="BAE86743.1"/>
    </source>
</evidence>
<dbReference type="Proteomes" id="UP000001946">
    <property type="component" value="Chromosome"/>
</dbReference>
<proteinExistence type="predicted"/>
<reference evidence="2 3" key="1">
    <citation type="journal article" date="2006" name="J. Bacteriol.">
        <title>Complete genome sequence of the dehalorespiring bacterium Desulfitobacterium hafniense Y51 and comparison with Dehalococcoides ethenogenes 195.</title>
        <authorList>
            <person name="Nonaka H."/>
            <person name="Keresztes G."/>
            <person name="Shinoda Y."/>
            <person name="Ikenaga Y."/>
            <person name="Abe M."/>
            <person name="Naito K."/>
            <person name="Inatomi K."/>
            <person name="Furukawa K."/>
            <person name="Inui M."/>
            <person name="Yukawa H."/>
        </authorList>
    </citation>
    <scope>NUCLEOTIDE SEQUENCE [LARGE SCALE GENOMIC DNA]</scope>
    <source>
        <strain evidence="2 3">Y51</strain>
    </source>
</reference>
<protein>
    <recommendedName>
        <fullName evidence="4">Preprotein translocase subunit SecA</fullName>
    </recommendedName>
</protein>
<feature type="compositionally biased region" description="Basic and acidic residues" evidence="1">
    <location>
        <begin position="210"/>
        <end position="222"/>
    </location>
</feature>
<dbReference type="eggNOG" id="COG3170">
    <property type="taxonomic scope" value="Bacteria"/>
</dbReference>
<keyword evidence="3" id="KW-1185">Reference proteome</keyword>
<dbReference type="KEGG" id="dsy:DSY4954"/>
<sequence length="305" mass="34572">MGTTMTKLSVERTPLIIAAEINMINQQTKKALLTGAVEIGKRLKEAKALVPHGEWGKWLEESVNYSQRTADKLMQLFDEYGHKLPALSGDDSSPNSPPEANLGYTKALILLGIPEEEREQFVLDNDVGSMTRKELQEAVQEKKQALQEKDEANKERDQAIEEKNDLQKELDEKDSKITELITQNTELESQVSDYKQNYENGQRNVTPQQKEPEKTPEETASARKITDVQFTIHRDNMLSAYNELLKTLAALAPTDPKLKEEYRETAHGIVETMAKRLKVYPPEIQTNLKIRTHTTTLLSAQKPSN</sequence>
<accession>Q24MJ9</accession>
<dbReference type="STRING" id="138119.DSY4954"/>
<feature type="region of interest" description="Disordered" evidence="1">
    <location>
        <begin position="200"/>
        <end position="222"/>
    </location>
</feature>
<organism evidence="2 3">
    <name type="scientific">Desulfitobacterium hafniense (strain Y51)</name>
    <dbReference type="NCBI Taxonomy" id="138119"/>
    <lineage>
        <taxon>Bacteria</taxon>
        <taxon>Bacillati</taxon>
        <taxon>Bacillota</taxon>
        <taxon>Clostridia</taxon>
        <taxon>Eubacteriales</taxon>
        <taxon>Desulfitobacteriaceae</taxon>
        <taxon>Desulfitobacterium</taxon>
    </lineage>
</organism>
<dbReference type="Pfam" id="PF11300">
    <property type="entry name" value="DUF3102"/>
    <property type="match status" value="1"/>
</dbReference>
<gene>
    <name evidence="2" type="ordered locus">DSY4954</name>
</gene>
<dbReference type="EMBL" id="AP008230">
    <property type="protein sequence ID" value="BAE86743.1"/>
    <property type="molecule type" value="Genomic_DNA"/>
</dbReference>
<evidence type="ECO:0008006" key="4">
    <source>
        <dbReference type="Google" id="ProtNLM"/>
    </source>
</evidence>
<feature type="region of interest" description="Disordered" evidence="1">
    <location>
        <begin position="133"/>
        <end position="171"/>
    </location>
</feature>
<dbReference type="AlphaFoldDB" id="Q24MJ9"/>
<evidence type="ECO:0000313" key="3">
    <source>
        <dbReference type="Proteomes" id="UP000001946"/>
    </source>
</evidence>
<dbReference type="HOGENOM" id="CLU_062996_0_0_9"/>
<dbReference type="InterPro" id="IPR021451">
    <property type="entry name" value="DUF3102"/>
</dbReference>
<evidence type="ECO:0000256" key="1">
    <source>
        <dbReference type="SAM" id="MobiDB-lite"/>
    </source>
</evidence>
<name>Q24MJ9_DESHY</name>